<evidence type="ECO:0000313" key="2">
    <source>
        <dbReference type="Proteomes" id="UP000231246"/>
    </source>
</evidence>
<name>A0A2H0BU86_9BACT</name>
<evidence type="ECO:0000313" key="1">
    <source>
        <dbReference type="EMBL" id="PIP61256.1"/>
    </source>
</evidence>
<comment type="caution">
    <text evidence="1">The sequence shown here is derived from an EMBL/GenBank/DDBJ whole genome shotgun (WGS) entry which is preliminary data.</text>
</comment>
<sequence>MMKQKKLKVGFDFDGVIAYNPLRIFRKPTKYLKSLILGKKELGFYYPKSIFEKRIWELIHETSFFPAPGIDELRNLLKKNKIEGFIITSRYSFLRPQLERWLKRNDLYDYFSGIYHNESDDQPHKFKEKMVKSLKVDYFLEDNLDIVEHLNKTTKTQIHWIYNLFDSYLPYKHKHPHLKYFIKQIVHLTK</sequence>
<reference evidence="1 2" key="1">
    <citation type="submission" date="2017-09" db="EMBL/GenBank/DDBJ databases">
        <title>Depth-based differentiation of microbial function through sediment-hosted aquifers and enrichment of novel symbionts in the deep terrestrial subsurface.</title>
        <authorList>
            <person name="Probst A.J."/>
            <person name="Ladd B."/>
            <person name="Jarett J.K."/>
            <person name="Geller-Mcgrath D.E."/>
            <person name="Sieber C.M."/>
            <person name="Emerson J.B."/>
            <person name="Anantharaman K."/>
            <person name="Thomas B.C."/>
            <person name="Malmstrom R."/>
            <person name="Stieglmeier M."/>
            <person name="Klingl A."/>
            <person name="Woyke T."/>
            <person name="Ryan C.M."/>
            <person name="Banfield J.F."/>
        </authorList>
    </citation>
    <scope>NUCLEOTIDE SEQUENCE [LARGE SCALE GENOMIC DNA]</scope>
    <source>
        <strain evidence="1">CG22_combo_CG10-13_8_21_14_all_38_20</strain>
    </source>
</reference>
<dbReference type="InterPro" id="IPR023214">
    <property type="entry name" value="HAD_sf"/>
</dbReference>
<dbReference type="InterPro" id="IPR036412">
    <property type="entry name" value="HAD-like_sf"/>
</dbReference>
<dbReference type="Gene3D" id="3.40.50.1000">
    <property type="entry name" value="HAD superfamily/HAD-like"/>
    <property type="match status" value="1"/>
</dbReference>
<dbReference type="SUPFAM" id="SSF56784">
    <property type="entry name" value="HAD-like"/>
    <property type="match status" value="1"/>
</dbReference>
<proteinExistence type="predicted"/>
<dbReference type="Proteomes" id="UP000231246">
    <property type="component" value="Unassembled WGS sequence"/>
</dbReference>
<evidence type="ECO:0008006" key="3">
    <source>
        <dbReference type="Google" id="ProtNLM"/>
    </source>
</evidence>
<protein>
    <recommendedName>
        <fullName evidence="3">Nucleotidase</fullName>
    </recommendedName>
</protein>
<gene>
    <name evidence="1" type="ORF">COW99_04970</name>
</gene>
<dbReference type="EMBL" id="PCTA01000031">
    <property type="protein sequence ID" value="PIP61256.1"/>
    <property type="molecule type" value="Genomic_DNA"/>
</dbReference>
<accession>A0A2H0BU86</accession>
<organism evidence="1 2">
    <name type="scientific">Candidatus Roizmanbacteria bacterium CG22_combo_CG10-13_8_21_14_all_38_20</name>
    <dbReference type="NCBI Taxonomy" id="1974862"/>
    <lineage>
        <taxon>Bacteria</taxon>
        <taxon>Candidatus Roizmaniibacteriota</taxon>
    </lineage>
</organism>
<dbReference type="AlphaFoldDB" id="A0A2H0BU86"/>